<evidence type="ECO:0000256" key="5">
    <source>
        <dbReference type="SAM" id="Phobius"/>
    </source>
</evidence>
<evidence type="ECO:0000313" key="7">
    <source>
        <dbReference type="Proteomes" id="UP000627521"/>
    </source>
</evidence>
<dbReference type="HAMAP" id="MF_01361">
    <property type="entry name" value="UPF0391"/>
    <property type="match status" value="1"/>
</dbReference>
<reference evidence="6 7" key="1">
    <citation type="submission" date="2020-09" db="EMBL/GenBank/DDBJ databases">
        <title>Bacillus nautilus sp. nov., Chryseoglobus crepusculi sp. nov, and Psychrobacter noctis sp. nov., isolated from deep-sea sponges from the equatorial Atlantic.</title>
        <authorList>
            <person name="Stennett H.L."/>
            <person name="Williams S.E."/>
        </authorList>
    </citation>
    <scope>NUCLEOTIDE SEQUENCE [LARGE SCALE GENOMIC DNA]</scope>
    <source>
        <strain evidence="6 7">28M-24</strain>
    </source>
</reference>
<protein>
    <submittedName>
        <fullName evidence="6">DUF1328 domain-containing protein</fullName>
    </submittedName>
</protein>
<keyword evidence="7" id="KW-1185">Reference proteome</keyword>
<evidence type="ECO:0000256" key="1">
    <source>
        <dbReference type="ARBA" id="ARBA00022475"/>
    </source>
</evidence>
<comment type="caution">
    <text evidence="6">The sequence shown here is derived from an EMBL/GenBank/DDBJ whole genome shotgun (WGS) entry which is preliminary data.</text>
</comment>
<evidence type="ECO:0000256" key="4">
    <source>
        <dbReference type="ARBA" id="ARBA00023136"/>
    </source>
</evidence>
<proteinExistence type="inferred from homology"/>
<keyword evidence="1" id="KW-1003">Cell membrane</keyword>
<keyword evidence="2 5" id="KW-0812">Transmembrane</keyword>
<dbReference type="InterPro" id="IPR009760">
    <property type="entry name" value="DUF1328"/>
</dbReference>
<feature type="transmembrane region" description="Helical" evidence="5">
    <location>
        <begin position="29"/>
        <end position="50"/>
    </location>
</feature>
<sequence>MMRWTIFFIILAFISAILGFGDIAGNLAFLAKLCFFVFVALFIGTVYKFISEH</sequence>
<gene>
    <name evidence="6" type="ORF">IEG06_03345</name>
</gene>
<name>A0ABR8LSY6_9FLAO</name>
<evidence type="ECO:0000256" key="2">
    <source>
        <dbReference type="ARBA" id="ARBA00022692"/>
    </source>
</evidence>
<keyword evidence="4 5" id="KW-0472">Membrane</keyword>
<keyword evidence="3 5" id="KW-1133">Transmembrane helix</keyword>
<organism evidence="6 7">
    <name type="scientific">Olleya marilimosa</name>
    <dbReference type="NCBI Taxonomy" id="272164"/>
    <lineage>
        <taxon>Bacteria</taxon>
        <taxon>Pseudomonadati</taxon>
        <taxon>Bacteroidota</taxon>
        <taxon>Flavobacteriia</taxon>
        <taxon>Flavobacteriales</taxon>
        <taxon>Flavobacteriaceae</taxon>
    </lineage>
</organism>
<evidence type="ECO:0000313" key="6">
    <source>
        <dbReference type="EMBL" id="MBD3862473.1"/>
    </source>
</evidence>
<evidence type="ECO:0000256" key="3">
    <source>
        <dbReference type="ARBA" id="ARBA00022989"/>
    </source>
</evidence>
<dbReference type="Pfam" id="PF07043">
    <property type="entry name" value="DUF1328"/>
    <property type="match status" value="1"/>
</dbReference>
<dbReference type="EMBL" id="JACXXH010000001">
    <property type="protein sequence ID" value="MBD3862473.1"/>
    <property type="molecule type" value="Genomic_DNA"/>
</dbReference>
<dbReference type="PIRSF" id="PIRSF036466">
    <property type="entry name" value="UCP036466"/>
    <property type="match status" value="1"/>
</dbReference>
<accession>A0ABR8LSY6</accession>
<dbReference type="Proteomes" id="UP000627521">
    <property type="component" value="Unassembled WGS sequence"/>
</dbReference>